<feature type="region of interest" description="Disordered" evidence="1">
    <location>
        <begin position="1"/>
        <end position="94"/>
    </location>
</feature>
<protein>
    <submittedName>
        <fullName evidence="2">Uncharacterized protein</fullName>
    </submittedName>
</protein>
<proteinExistence type="predicted"/>
<feature type="compositionally biased region" description="Polar residues" evidence="1">
    <location>
        <begin position="1"/>
        <end position="11"/>
    </location>
</feature>
<evidence type="ECO:0000256" key="1">
    <source>
        <dbReference type="SAM" id="MobiDB-lite"/>
    </source>
</evidence>
<accession>A0A6A7AGR5</accession>
<evidence type="ECO:0000313" key="2">
    <source>
        <dbReference type="EMBL" id="KAF2831908.1"/>
    </source>
</evidence>
<organism evidence="2 3">
    <name type="scientific">Ophiobolus disseminans</name>
    <dbReference type="NCBI Taxonomy" id="1469910"/>
    <lineage>
        <taxon>Eukaryota</taxon>
        <taxon>Fungi</taxon>
        <taxon>Dikarya</taxon>
        <taxon>Ascomycota</taxon>
        <taxon>Pezizomycotina</taxon>
        <taxon>Dothideomycetes</taxon>
        <taxon>Pleosporomycetidae</taxon>
        <taxon>Pleosporales</taxon>
        <taxon>Pleosporineae</taxon>
        <taxon>Phaeosphaeriaceae</taxon>
        <taxon>Ophiobolus</taxon>
    </lineage>
</organism>
<evidence type="ECO:0000313" key="3">
    <source>
        <dbReference type="Proteomes" id="UP000799424"/>
    </source>
</evidence>
<dbReference type="EMBL" id="MU006217">
    <property type="protein sequence ID" value="KAF2831908.1"/>
    <property type="molecule type" value="Genomic_DNA"/>
</dbReference>
<dbReference type="AlphaFoldDB" id="A0A6A7AGR5"/>
<feature type="compositionally biased region" description="Basic and acidic residues" evidence="1">
    <location>
        <begin position="82"/>
        <end position="94"/>
    </location>
</feature>
<dbReference type="Proteomes" id="UP000799424">
    <property type="component" value="Unassembled WGS sequence"/>
</dbReference>
<name>A0A6A7AGR5_9PLEO</name>
<reference evidence="2" key="1">
    <citation type="journal article" date="2020" name="Stud. Mycol.">
        <title>101 Dothideomycetes genomes: a test case for predicting lifestyles and emergence of pathogens.</title>
        <authorList>
            <person name="Haridas S."/>
            <person name="Albert R."/>
            <person name="Binder M."/>
            <person name="Bloem J."/>
            <person name="Labutti K."/>
            <person name="Salamov A."/>
            <person name="Andreopoulos B."/>
            <person name="Baker S."/>
            <person name="Barry K."/>
            <person name="Bills G."/>
            <person name="Bluhm B."/>
            <person name="Cannon C."/>
            <person name="Castanera R."/>
            <person name="Culley D."/>
            <person name="Daum C."/>
            <person name="Ezra D."/>
            <person name="Gonzalez J."/>
            <person name="Henrissat B."/>
            <person name="Kuo A."/>
            <person name="Liang C."/>
            <person name="Lipzen A."/>
            <person name="Lutzoni F."/>
            <person name="Magnuson J."/>
            <person name="Mondo S."/>
            <person name="Nolan M."/>
            <person name="Ohm R."/>
            <person name="Pangilinan J."/>
            <person name="Park H.-J."/>
            <person name="Ramirez L."/>
            <person name="Alfaro M."/>
            <person name="Sun H."/>
            <person name="Tritt A."/>
            <person name="Yoshinaga Y."/>
            <person name="Zwiers L.-H."/>
            <person name="Turgeon B."/>
            <person name="Goodwin S."/>
            <person name="Spatafora J."/>
            <person name="Crous P."/>
            <person name="Grigoriev I."/>
        </authorList>
    </citation>
    <scope>NUCLEOTIDE SEQUENCE</scope>
    <source>
        <strain evidence="2">CBS 113818</strain>
    </source>
</reference>
<keyword evidence="3" id="KW-1185">Reference proteome</keyword>
<sequence length="94" mass="10710">MSPQIHHNQIPLQAIVITTPQPSPPSRTSRRQQAPKSAKPPFLISTKQEKPLPEPLPLTREMNRPLLPRVLSAAPPRRRPCHREDPTMSFETRV</sequence>
<gene>
    <name evidence="2" type="ORF">CC86DRAFT_82828</name>
</gene>